<evidence type="ECO:0000313" key="7">
    <source>
        <dbReference type="Ensembl" id="ENSCSEP00000004896.1"/>
    </source>
</evidence>
<proteinExistence type="inferred from homology"/>
<accession>A0A3P8UVY4</accession>
<evidence type="ECO:0000313" key="8">
    <source>
        <dbReference type="Proteomes" id="UP000265120"/>
    </source>
</evidence>
<name>A0A3P8UVY4_CYNSE</name>
<protein>
    <submittedName>
        <fullName evidence="7">Interleukin 22 receptor, alpha 2</fullName>
    </submittedName>
</protein>
<dbReference type="InterPro" id="IPR003961">
    <property type="entry name" value="FN3_dom"/>
</dbReference>
<dbReference type="FunFam" id="2.60.40.10:FF:000348">
    <property type="entry name" value="Interleukin 20 receptor subunit alpha"/>
    <property type="match status" value="1"/>
</dbReference>
<dbReference type="Pfam" id="PF01108">
    <property type="entry name" value="Tissue_fac"/>
    <property type="match status" value="1"/>
</dbReference>
<dbReference type="Pfam" id="PF09294">
    <property type="entry name" value="Interfer-bind"/>
    <property type="match status" value="1"/>
</dbReference>
<reference evidence="7" key="2">
    <citation type="submission" date="2025-08" db="UniProtKB">
        <authorList>
            <consortium name="Ensembl"/>
        </authorList>
    </citation>
    <scope>IDENTIFICATION</scope>
</reference>
<evidence type="ECO:0000259" key="5">
    <source>
        <dbReference type="Pfam" id="PF01108"/>
    </source>
</evidence>
<dbReference type="Ensembl" id="ENSCSET00000004952.1">
    <property type="protein sequence ID" value="ENSCSEP00000004896.1"/>
    <property type="gene ID" value="ENSCSEG00000003171.1"/>
</dbReference>
<dbReference type="GO" id="GO:0005886">
    <property type="term" value="C:plasma membrane"/>
    <property type="evidence" value="ECO:0007669"/>
    <property type="project" value="TreeGrafter"/>
</dbReference>
<dbReference type="STRING" id="244447.ENSCSEP00000004896"/>
<sequence>NHEFRPTVSADGLSLVCFLFSSPVILDPPAQVEFKSVDYVNILHWTTANYSHNNSHNNNNNSLKYYVQWKIYGEAHWLDVDSCQGIYTHHCDLTEVTAESREWYYARVHAASPPSSKSAWTMSRRFSPRWDTRISSPVLRVNVTDQGMTVHVRPSQHLVHKIHKNLFYKIFLKHNSGEEELFEMSCCSKKLVLKNLEHRTKYCLQAQTVVPPFMSSSRSSLECDITL</sequence>
<dbReference type="Proteomes" id="UP000265120">
    <property type="component" value="Chromosome 12"/>
</dbReference>
<dbReference type="InterPro" id="IPR015373">
    <property type="entry name" value="Interferon/interleukin_rcp_dom"/>
</dbReference>
<dbReference type="SUPFAM" id="SSF49265">
    <property type="entry name" value="Fibronectin type III"/>
    <property type="match status" value="2"/>
</dbReference>
<keyword evidence="4" id="KW-0675">Receptor</keyword>
<dbReference type="AlphaFoldDB" id="A0A3P8UVY4"/>
<keyword evidence="3" id="KW-1015">Disulfide bond</keyword>
<dbReference type="InterPro" id="IPR013783">
    <property type="entry name" value="Ig-like_fold"/>
</dbReference>
<feature type="domain" description="Fibronectin type-III" evidence="5">
    <location>
        <begin position="13"/>
        <end position="119"/>
    </location>
</feature>
<feature type="domain" description="Interferon/interleukin receptor" evidence="6">
    <location>
        <begin position="132"/>
        <end position="223"/>
    </location>
</feature>
<dbReference type="GO" id="GO:0004896">
    <property type="term" value="F:cytokine receptor activity"/>
    <property type="evidence" value="ECO:0007669"/>
    <property type="project" value="TreeGrafter"/>
</dbReference>
<evidence type="ECO:0000256" key="4">
    <source>
        <dbReference type="ARBA" id="ARBA00023170"/>
    </source>
</evidence>
<reference evidence="7 8" key="1">
    <citation type="journal article" date="2014" name="Nat. Genet.">
        <title>Whole-genome sequence of a flatfish provides insights into ZW sex chromosome evolution and adaptation to a benthic lifestyle.</title>
        <authorList>
            <person name="Chen S."/>
            <person name="Zhang G."/>
            <person name="Shao C."/>
            <person name="Huang Q."/>
            <person name="Liu G."/>
            <person name="Zhang P."/>
            <person name="Song W."/>
            <person name="An N."/>
            <person name="Chalopin D."/>
            <person name="Volff J.N."/>
            <person name="Hong Y."/>
            <person name="Li Q."/>
            <person name="Sha Z."/>
            <person name="Zhou H."/>
            <person name="Xie M."/>
            <person name="Yu Q."/>
            <person name="Liu Y."/>
            <person name="Xiang H."/>
            <person name="Wang N."/>
            <person name="Wu K."/>
            <person name="Yang C."/>
            <person name="Zhou Q."/>
            <person name="Liao X."/>
            <person name="Yang L."/>
            <person name="Hu Q."/>
            <person name="Zhang J."/>
            <person name="Meng L."/>
            <person name="Jin L."/>
            <person name="Tian Y."/>
            <person name="Lian J."/>
            <person name="Yang J."/>
            <person name="Miao G."/>
            <person name="Liu S."/>
            <person name="Liang Z."/>
            <person name="Yan F."/>
            <person name="Li Y."/>
            <person name="Sun B."/>
            <person name="Zhang H."/>
            <person name="Zhang J."/>
            <person name="Zhu Y."/>
            <person name="Du M."/>
            <person name="Zhao Y."/>
            <person name="Schartl M."/>
            <person name="Tang Q."/>
            <person name="Wang J."/>
        </authorList>
    </citation>
    <scope>NUCLEOTIDE SEQUENCE</scope>
</reference>
<dbReference type="PANTHER" id="PTHR20859">
    <property type="entry name" value="INTERFERON/INTERLEUKIN RECEPTOR"/>
    <property type="match status" value="1"/>
</dbReference>
<dbReference type="InterPro" id="IPR036116">
    <property type="entry name" value="FN3_sf"/>
</dbReference>
<dbReference type="InParanoid" id="A0A3P8UVY4"/>
<keyword evidence="8" id="KW-1185">Reference proteome</keyword>
<evidence type="ECO:0000256" key="2">
    <source>
        <dbReference type="ARBA" id="ARBA00022729"/>
    </source>
</evidence>
<evidence type="ECO:0000259" key="6">
    <source>
        <dbReference type="Pfam" id="PF09294"/>
    </source>
</evidence>
<evidence type="ECO:0000256" key="1">
    <source>
        <dbReference type="ARBA" id="ARBA00005399"/>
    </source>
</evidence>
<keyword evidence="2" id="KW-0732">Signal</keyword>
<dbReference type="GeneTree" id="ENSGT00940000165457"/>
<dbReference type="InterPro" id="IPR050650">
    <property type="entry name" value="Type-II_Cytokine-TF_Rcpt"/>
</dbReference>
<dbReference type="Gene3D" id="2.60.40.10">
    <property type="entry name" value="Immunoglobulins"/>
    <property type="match status" value="2"/>
</dbReference>
<comment type="similarity">
    <text evidence="1">Belongs to the type II cytokine receptor family.</text>
</comment>
<evidence type="ECO:0000256" key="3">
    <source>
        <dbReference type="ARBA" id="ARBA00023157"/>
    </source>
</evidence>
<organism evidence="7 8">
    <name type="scientific">Cynoglossus semilaevis</name>
    <name type="common">Tongue sole</name>
    <dbReference type="NCBI Taxonomy" id="244447"/>
    <lineage>
        <taxon>Eukaryota</taxon>
        <taxon>Metazoa</taxon>
        <taxon>Chordata</taxon>
        <taxon>Craniata</taxon>
        <taxon>Vertebrata</taxon>
        <taxon>Euteleostomi</taxon>
        <taxon>Actinopterygii</taxon>
        <taxon>Neopterygii</taxon>
        <taxon>Teleostei</taxon>
        <taxon>Neoteleostei</taxon>
        <taxon>Acanthomorphata</taxon>
        <taxon>Carangaria</taxon>
        <taxon>Pleuronectiformes</taxon>
        <taxon>Pleuronectoidei</taxon>
        <taxon>Cynoglossidae</taxon>
        <taxon>Cynoglossinae</taxon>
        <taxon>Cynoglossus</taxon>
    </lineage>
</organism>
<reference evidence="7" key="3">
    <citation type="submission" date="2025-09" db="UniProtKB">
        <authorList>
            <consortium name="Ensembl"/>
        </authorList>
    </citation>
    <scope>IDENTIFICATION</scope>
</reference>
<dbReference type="PANTHER" id="PTHR20859:SF53">
    <property type="entry name" value="INTERLEUKIN-22 RECEPTOR SUBUNIT ALPHA-1"/>
    <property type="match status" value="1"/>
</dbReference>